<gene>
    <name evidence="2" type="ORF">Asi02nite_57930</name>
</gene>
<name>A0ABQ4CYC5_9ACTN</name>
<organism evidence="2 3">
    <name type="scientific">Asanoa siamensis</name>
    <dbReference type="NCBI Taxonomy" id="926357"/>
    <lineage>
        <taxon>Bacteria</taxon>
        <taxon>Bacillati</taxon>
        <taxon>Actinomycetota</taxon>
        <taxon>Actinomycetes</taxon>
        <taxon>Micromonosporales</taxon>
        <taxon>Micromonosporaceae</taxon>
        <taxon>Asanoa</taxon>
    </lineage>
</organism>
<dbReference type="CDD" id="cd04301">
    <property type="entry name" value="NAT_SF"/>
    <property type="match status" value="1"/>
</dbReference>
<dbReference type="RefSeq" id="WP_203717156.1">
    <property type="nucleotide sequence ID" value="NZ_BONE01000057.1"/>
</dbReference>
<dbReference type="Pfam" id="PF00583">
    <property type="entry name" value="Acetyltransf_1"/>
    <property type="match status" value="1"/>
</dbReference>
<dbReference type="InterPro" id="IPR016181">
    <property type="entry name" value="Acyl_CoA_acyltransferase"/>
</dbReference>
<sequence>MLDVQLTPLDDALTERLLAVAVADADPTEVTPPVDGPPGWTRERRDFFRAFHQERQGGLAGPLRTVMYAITTEDRLVGMIRLTIEGDEAETGMWLARTARGQGVATQALHRLLYEARRAGARTVEADTTPGNHPALATLRGAGAVLEANPDKVYARLELDS</sequence>
<accession>A0ABQ4CYC5</accession>
<dbReference type="Proteomes" id="UP000604117">
    <property type="component" value="Unassembled WGS sequence"/>
</dbReference>
<reference evidence="2 3" key="1">
    <citation type="submission" date="2021-01" db="EMBL/GenBank/DDBJ databases">
        <title>Whole genome shotgun sequence of Asanoa siamensis NBRC 107932.</title>
        <authorList>
            <person name="Komaki H."/>
            <person name="Tamura T."/>
        </authorList>
    </citation>
    <scope>NUCLEOTIDE SEQUENCE [LARGE SCALE GENOMIC DNA]</scope>
    <source>
        <strain evidence="2 3">NBRC 107932</strain>
    </source>
</reference>
<evidence type="ECO:0000313" key="2">
    <source>
        <dbReference type="EMBL" id="GIF76275.1"/>
    </source>
</evidence>
<proteinExistence type="predicted"/>
<dbReference type="EMBL" id="BONE01000057">
    <property type="protein sequence ID" value="GIF76275.1"/>
    <property type="molecule type" value="Genomic_DNA"/>
</dbReference>
<protein>
    <recommendedName>
        <fullName evidence="1">N-acetyltransferase domain-containing protein</fullName>
    </recommendedName>
</protein>
<comment type="caution">
    <text evidence="2">The sequence shown here is derived from an EMBL/GenBank/DDBJ whole genome shotgun (WGS) entry which is preliminary data.</text>
</comment>
<feature type="domain" description="N-acetyltransferase" evidence="1">
    <location>
        <begin position="15"/>
        <end position="160"/>
    </location>
</feature>
<dbReference type="PROSITE" id="PS51186">
    <property type="entry name" value="GNAT"/>
    <property type="match status" value="1"/>
</dbReference>
<evidence type="ECO:0000313" key="3">
    <source>
        <dbReference type="Proteomes" id="UP000604117"/>
    </source>
</evidence>
<dbReference type="InterPro" id="IPR000182">
    <property type="entry name" value="GNAT_dom"/>
</dbReference>
<evidence type="ECO:0000259" key="1">
    <source>
        <dbReference type="PROSITE" id="PS51186"/>
    </source>
</evidence>
<dbReference type="Gene3D" id="3.40.630.30">
    <property type="match status" value="1"/>
</dbReference>
<keyword evidence="3" id="KW-1185">Reference proteome</keyword>
<dbReference type="SUPFAM" id="SSF55729">
    <property type="entry name" value="Acyl-CoA N-acyltransferases (Nat)"/>
    <property type="match status" value="1"/>
</dbReference>